<protein>
    <submittedName>
        <fullName evidence="2">Uncharacterized protein</fullName>
    </submittedName>
</protein>
<reference evidence="2" key="1">
    <citation type="submission" date="2013-04" db="EMBL/GenBank/DDBJ databases">
        <authorList>
            <person name="Qu J."/>
            <person name="Murali S.C."/>
            <person name="Bandaranaike D."/>
            <person name="Bellair M."/>
            <person name="Blankenburg K."/>
            <person name="Chao H."/>
            <person name="Dinh H."/>
            <person name="Doddapaneni H."/>
            <person name="Downs B."/>
            <person name="Dugan-Rocha S."/>
            <person name="Elkadiri S."/>
            <person name="Gnanaolivu R.D."/>
            <person name="Hernandez B."/>
            <person name="Javaid M."/>
            <person name="Jayaseelan J.C."/>
            <person name="Lee S."/>
            <person name="Li M."/>
            <person name="Ming W."/>
            <person name="Munidasa M."/>
            <person name="Muniz J."/>
            <person name="Nguyen L."/>
            <person name="Ongeri F."/>
            <person name="Osuji N."/>
            <person name="Pu L.-L."/>
            <person name="Puazo M."/>
            <person name="Qu C."/>
            <person name="Quiroz J."/>
            <person name="Raj R."/>
            <person name="Weissenberger G."/>
            <person name="Xin Y."/>
            <person name="Zou X."/>
            <person name="Han Y."/>
            <person name="Richards S."/>
            <person name="Worley K."/>
            <person name="Muzny D."/>
            <person name="Gibbs R."/>
        </authorList>
    </citation>
    <scope>NUCLEOTIDE SEQUENCE</scope>
    <source>
        <strain evidence="2">Sampled in the wild</strain>
    </source>
</reference>
<evidence type="ECO:0000256" key="1">
    <source>
        <dbReference type="SAM" id="MobiDB-lite"/>
    </source>
</evidence>
<reference evidence="2" key="2">
    <citation type="submission" date="2017-10" db="EMBL/GenBank/DDBJ databases">
        <title>Ladona fulva Genome sequencing and assembly.</title>
        <authorList>
            <person name="Murali S."/>
            <person name="Richards S."/>
            <person name="Bandaranaike D."/>
            <person name="Bellair M."/>
            <person name="Blankenburg K."/>
            <person name="Chao H."/>
            <person name="Dinh H."/>
            <person name="Doddapaneni H."/>
            <person name="Dugan-Rocha S."/>
            <person name="Elkadiri S."/>
            <person name="Gnanaolivu R."/>
            <person name="Hernandez B."/>
            <person name="Skinner E."/>
            <person name="Javaid M."/>
            <person name="Lee S."/>
            <person name="Li M."/>
            <person name="Ming W."/>
            <person name="Munidasa M."/>
            <person name="Muniz J."/>
            <person name="Nguyen L."/>
            <person name="Hughes D."/>
            <person name="Osuji N."/>
            <person name="Pu L.-L."/>
            <person name="Puazo M."/>
            <person name="Qu C."/>
            <person name="Quiroz J."/>
            <person name="Raj R."/>
            <person name="Weissenberger G."/>
            <person name="Xin Y."/>
            <person name="Zou X."/>
            <person name="Han Y."/>
            <person name="Worley K."/>
            <person name="Muzny D."/>
            <person name="Gibbs R."/>
        </authorList>
    </citation>
    <scope>NUCLEOTIDE SEQUENCE</scope>
    <source>
        <strain evidence="2">Sampled in the wild</strain>
    </source>
</reference>
<gene>
    <name evidence="2" type="ORF">J437_LFUL001410</name>
</gene>
<proteinExistence type="predicted"/>
<dbReference type="OrthoDB" id="8010572at2759"/>
<evidence type="ECO:0000313" key="3">
    <source>
        <dbReference type="Proteomes" id="UP000792457"/>
    </source>
</evidence>
<organism evidence="2 3">
    <name type="scientific">Ladona fulva</name>
    <name type="common">Scarce chaser dragonfly</name>
    <name type="synonym">Libellula fulva</name>
    <dbReference type="NCBI Taxonomy" id="123851"/>
    <lineage>
        <taxon>Eukaryota</taxon>
        <taxon>Metazoa</taxon>
        <taxon>Ecdysozoa</taxon>
        <taxon>Arthropoda</taxon>
        <taxon>Hexapoda</taxon>
        <taxon>Insecta</taxon>
        <taxon>Pterygota</taxon>
        <taxon>Palaeoptera</taxon>
        <taxon>Odonata</taxon>
        <taxon>Epiprocta</taxon>
        <taxon>Anisoptera</taxon>
        <taxon>Libelluloidea</taxon>
        <taxon>Libellulidae</taxon>
        <taxon>Ladona</taxon>
    </lineage>
</organism>
<dbReference type="EMBL" id="KZ308127">
    <property type="protein sequence ID" value="KAG8222213.1"/>
    <property type="molecule type" value="Genomic_DNA"/>
</dbReference>
<sequence>MTTNFQRKHDKNSRGIFKEPKKSISQANHELLMTQSTVWRVLKRCLHMKPYRLQLLQALNPADKGK</sequence>
<feature type="compositionally biased region" description="Basic and acidic residues" evidence="1">
    <location>
        <begin position="12"/>
        <end position="22"/>
    </location>
</feature>
<name>A0A8K0NU96_LADFU</name>
<dbReference type="AlphaFoldDB" id="A0A8K0NU96"/>
<comment type="caution">
    <text evidence="2">The sequence shown here is derived from an EMBL/GenBank/DDBJ whole genome shotgun (WGS) entry which is preliminary data.</text>
</comment>
<dbReference type="Proteomes" id="UP000792457">
    <property type="component" value="Unassembled WGS sequence"/>
</dbReference>
<feature type="region of interest" description="Disordered" evidence="1">
    <location>
        <begin position="1"/>
        <end position="22"/>
    </location>
</feature>
<evidence type="ECO:0000313" key="2">
    <source>
        <dbReference type="EMBL" id="KAG8222213.1"/>
    </source>
</evidence>
<accession>A0A8K0NU96</accession>
<feature type="compositionally biased region" description="Basic residues" evidence="1">
    <location>
        <begin position="1"/>
        <end position="11"/>
    </location>
</feature>
<keyword evidence="3" id="KW-1185">Reference proteome</keyword>